<dbReference type="Pfam" id="PF04345">
    <property type="entry name" value="Chor_lyase"/>
    <property type="match status" value="1"/>
</dbReference>
<dbReference type="EMBL" id="BSSU01000007">
    <property type="protein sequence ID" value="GLX82127.1"/>
    <property type="molecule type" value="Genomic_DNA"/>
</dbReference>
<evidence type="ECO:0000313" key="6">
    <source>
        <dbReference type="Proteomes" id="UP001157133"/>
    </source>
</evidence>
<dbReference type="PANTHER" id="PTHR38683">
    <property type="entry name" value="CHORISMATE PYRUVATE-LYASE"/>
    <property type="match status" value="1"/>
</dbReference>
<accession>A0ABQ6H5M8</accession>
<comment type="similarity">
    <text evidence="4">Belongs to the UbiC family.</text>
</comment>
<dbReference type="InterPro" id="IPR007440">
    <property type="entry name" value="Chorismate--pyruvate_lyase"/>
</dbReference>
<evidence type="ECO:0000256" key="1">
    <source>
        <dbReference type="ARBA" id="ARBA00022490"/>
    </source>
</evidence>
<evidence type="ECO:0000256" key="2">
    <source>
        <dbReference type="ARBA" id="ARBA00022688"/>
    </source>
</evidence>
<comment type="caution">
    <text evidence="4">Lacks conserved residue(s) required for the propagation of feature annotation.</text>
</comment>
<comment type="pathway">
    <text evidence="4">Cofactor biosynthesis; ubiquinone biosynthesis.</text>
</comment>
<keyword evidence="4 5" id="KW-0670">Pyruvate</keyword>
<evidence type="ECO:0000313" key="5">
    <source>
        <dbReference type="EMBL" id="GLX82127.1"/>
    </source>
</evidence>
<dbReference type="RefSeq" id="WP_284207480.1">
    <property type="nucleotide sequence ID" value="NZ_BSSU01000007.1"/>
</dbReference>
<evidence type="ECO:0000256" key="4">
    <source>
        <dbReference type="HAMAP-Rule" id="MF_01632"/>
    </source>
</evidence>
<feature type="binding site" evidence="4">
    <location>
        <position position="117"/>
    </location>
    <ligand>
        <name>substrate</name>
    </ligand>
</feature>
<keyword evidence="1 4" id="KW-0963">Cytoplasm</keyword>
<name>A0ABQ6H5M8_9GAMM</name>
<feature type="binding site" evidence="4">
    <location>
        <position position="176"/>
    </location>
    <ligand>
        <name>substrate</name>
    </ligand>
</feature>
<dbReference type="EC" id="4.1.3.40" evidence="4"/>
<dbReference type="SUPFAM" id="SSF64288">
    <property type="entry name" value="Chorismate lyase-like"/>
    <property type="match status" value="1"/>
</dbReference>
<evidence type="ECO:0000256" key="3">
    <source>
        <dbReference type="ARBA" id="ARBA00023239"/>
    </source>
</evidence>
<proteinExistence type="inferred from homology"/>
<dbReference type="HAMAP" id="MF_01632">
    <property type="entry name" value="UbiC"/>
    <property type="match status" value="1"/>
</dbReference>
<keyword evidence="6" id="KW-1185">Reference proteome</keyword>
<dbReference type="Proteomes" id="UP001157133">
    <property type="component" value="Unassembled WGS sequence"/>
</dbReference>
<feature type="binding site" evidence="4">
    <location>
        <position position="79"/>
    </location>
    <ligand>
        <name>substrate</name>
    </ligand>
</feature>
<comment type="subcellular location">
    <subcellularLocation>
        <location evidence="4">Cytoplasm</location>
    </subcellularLocation>
</comment>
<gene>
    <name evidence="4 5" type="primary">ubiC</name>
    <name evidence="5" type="ORF">theurythT_15790</name>
</gene>
<comment type="caution">
    <text evidence="5">The sequence shown here is derived from an EMBL/GenBank/DDBJ whole genome shotgun (WGS) entry which is preliminary data.</text>
</comment>
<dbReference type="Gene3D" id="3.40.1410.10">
    <property type="entry name" value="Chorismate lyase-like"/>
    <property type="match status" value="1"/>
</dbReference>
<reference evidence="5 6" key="1">
    <citation type="submission" date="2023-03" db="EMBL/GenBank/DDBJ databases">
        <title>Draft genome sequence of Thalassotalea eurytherma JCM 18482T.</title>
        <authorList>
            <person name="Sawabe T."/>
        </authorList>
    </citation>
    <scope>NUCLEOTIDE SEQUENCE [LARGE SCALE GENOMIC DNA]</scope>
    <source>
        <strain evidence="5 6">JCM 18482</strain>
    </source>
</reference>
<protein>
    <recommendedName>
        <fullName evidence="4">Probable chorismate pyruvate-lyase</fullName>
        <shortName evidence="4">CL</shortName>
        <shortName evidence="4">CPL</shortName>
        <ecNumber evidence="4">4.1.3.40</ecNumber>
    </recommendedName>
</protein>
<dbReference type="InterPro" id="IPR028978">
    <property type="entry name" value="Chorismate_lyase_/UTRA_dom_sf"/>
</dbReference>
<comment type="catalytic activity">
    <reaction evidence="4">
        <text>chorismate = 4-hydroxybenzoate + pyruvate</text>
        <dbReference type="Rhea" id="RHEA:16505"/>
        <dbReference type="ChEBI" id="CHEBI:15361"/>
        <dbReference type="ChEBI" id="CHEBI:17879"/>
        <dbReference type="ChEBI" id="CHEBI:29748"/>
        <dbReference type="EC" id="4.1.3.40"/>
    </reaction>
</comment>
<keyword evidence="3 4" id="KW-0456">Lyase</keyword>
<sequence>MSSLQHLFPINLNANWQDTVPEAVNTYVKDWLLDESSLTARLKANAKTFRLEVLGQQITYCDEHEACVYVKAGDRVLVREVILYCDDQPQVFARSLLPLTSLTGEQKVLAELGEQPLGQVIFNSPTLKRKALQVAKFSATSKLSQLNDTLGLSKEMEFWGRRSTFLVNNKPFLVAEVFLPGALAYQAKSETTS</sequence>
<dbReference type="PANTHER" id="PTHR38683:SF1">
    <property type="entry name" value="CHORISMATE PYRUVATE-LYASE"/>
    <property type="match status" value="1"/>
</dbReference>
<organism evidence="5 6">
    <name type="scientific">Thalassotalea eurytherma</name>
    <dbReference type="NCBI Taxonomy" id="1144278"/>
    <lineage>
        <taxon>Bacteria</taxon>
        <taxon>Pseudomonadati</taxon>
        <taxon>Pseudomonadota</taxon>
        <taxon>Gammaproteobacteria</taxon>
        <taxon>Alteromonadales</taxon>
        <taxon>Colwelliaceae</taxon>
        <taxon>Thalassotalea</taxon>
    </lineage>
</organism>
<comment type="function">
    <text evidence="4">Removes the pyruvyl group from chorismate, with concomitant aromatization of the ring, to provide 4-hydroxybenzoate (4HB) for the ubiquinone pathway.</text>
</comment>
<keyword evidence="2 4" id="KW-0831">Ubiquinone biosynthesis</keyword>